<name>A0ABD5IQQ8_9BACL</name>
<accession>A0ABD5IQQ8</accession>
<dbReference type="RefSeq" id="WP_328216747.1">
    <property type="nucleotide sequence ID" value="NZ_JARTLI010000002.1"/>
</dbReference>
<dbReference type="PANTHER" id="PTHR30385:SF4">
    <property type="entry name" value="RNA POLYMERASE SIGMA-E FACTOR"/>
    <property type="match status" value="1"/>
</dbReference>
<gene>
    <name evidence="8" type="ORF">P9850_01835</name>
</gene>
<dbReference type="AlphaFoldDB" id="A0ABD5IQQ8"/>
<evidence type="ECO:0000256" key="2">
    <source>
        <dbReference type="ARBA" id="ARBA00023082"/>
    </source>
</evidence>
<evidence type="ECO:0000256" key="1">
    <source>
        <dbReference type="ARBA" id="ARBA00023015"/>
    </source>
</evidence>
<dbReference type="PANTHER" id="PTHR30385">
    <property type="entry name" value="SIGMA FACTOR F FLAGELLAR"/>
    <property type="match status" value="1"/>
</dbReference>
<dbReference type="Pfam" id="PF00196">
    <property type="entry name" value="GerE"/>
    <property type="match status" value="1"/>
</dbReference>
<keyword evidence="3" id="KW-0238">DNA-binding</keyword>
<evidence type="ECO:0000259" key="6">
    <source>
        <dbReference type="Pfam" id="PF00196"/>
    </source>
</evidence>
<keyword evidence="2" id="KW-0731">Sigma factor</keyword>
<dbReference type="Gene3D" id="1.20.140.160">
    <property type="match status" value="1"/>
</dbReference>
<keyword evidence="4" id="KW-0804">Transcription</keyword>
<dbReference type="Proteomes" id="UP001339962">
    <property type="component" value="Unassembled WGS sequence"/>
</dbReference>
<evidence type="ECO:0000256" key="3">
    <source>
        <dbReference type="ARBA" id="ARBA00023125"/>
    </source>
</evidence>
<dbReference type="InterPro" id="IPR013325">
    <property type="entry name" value="RNA_pol_sigma_r2"/>
</dbReference>
<feature type="domain" description="HTH luxR-type" evidence="6">
    <location>
        <begin position="146"/>
        <end position="185"/>
    </location>
</feature>
<dbReference type="InterPro" id="IPR013324">
    <property type="entry name" value="RNA_pol_sigma_r3/r4-like"/>
</dbReference>
<sequence>MINARGIEYEDAHSVGMIGLIKAYRNFNPDYGWKFATYAVPMITGEVQRFIREFNPGVKFPRKVKELALKIRHLALENETVQVIAETLNVSQEKVKDAMDYIQNEKPRLFSDVVYGDGKNEDITIEEQVSNEEDFSSIFVQDFLNILSERERQVVRMLMEGYFQEQIAEVIGVSQAHVSRMLQKIRDKYNRFQQGEEIDKPKEKRRGVIRMPKVTKEEYEAMKKEGKTDKEIAEHFGIKQQTITYYKTKWAAEEAREKATNKQHDSQNINEQERLVSELKQRLSERDVTIAKLQNEIAELKKQLAEKDRKVNEAVSSLNLVANEAEETIKHLRTENEQLQKEIDRYIKVTEESKQQTRRVAVLEKKNRRLLKMLVFAVEGLDDL</sequence>
<dbReference type="InterPro" id="IPR014284">
    <property type="entry name" value="RNA_pol_sigma-70_dom"/>
</dbReference>
<comment type="caution">
    <text evidence="8">The sequence shown here is derived from an EMBL/GenBank/DDBJ whole genome shotgun (WGS) entry which is preliminary data.</text>
</comment>
<evidence type="ECO:0000256" key="5">
    <source>
        <dbReference type="SAM" id="Coils"/>
    </source>
</evidence>
<evidence type="ECO:0000256" key="4">
    <source>
        <dbReference type="ARBA" id="ARBA00023163"/>
    </source>
</evidence>
<dbReference type="SUPFAM" id="SSF88659">
    <property type="entry name" value="Sigma3 and sigma4 domains of RNA polymerase sigma factors"/>
    <property type="match status" value="1"/>
</dbReference>
<reference evidence="8 9" key="1">
    <citation type="submission" date="2023-03" db="EMBL/GenBank/DDBJ databases">
        <title>Bacillus Genome Sequencing.</title>
        <authorList>
            <person name="Dunlap C."/>
        </authorList>
    </citation>
    <scope>NUCLEOTIDE SEQUENCE [LARGE SCALE GENOMIC DNA]</scope>
    <source>
        <strain evidence="8 9">NRS-38</strain>
    </source>
</reference>
<proteinExistence type="predicted"/>
<evidence type="ECO:0000313" key="9">
    <source>
        <dbReference type="Proteomes" id="UP001339962"/>
    </source>
</evidence>
<dbReference type="GO" id="GO:0003677">
    <property type="term" value="F:DNA binding"/>
    <property type="evidence" value="ECO:0007669"/>
    <property type="project" value="UniProtKB-KW"/>
</dbReference>
<evidence type="ECO:0000313" key="8">
    <source>
        <dbReference type="EMBL" id="MED5050610.1"/>
    </source>
</evidence>
<dbReference type="EMBL" id="JARTLI010000002">
    <property type="protein sequence ID" value="MED5050610.1"/>
    <property type="molecule type" value="Genomic_DNA"/>
</dbReference>
<protein>
    <submittedName>
        <fullName evidence="8">Sigma-70 family RNA polymerase sigma factor</fullName>
    </submittedName>
</protein>
<dbReference type="Gene3D" id="1.10.1740.10">
    <property type="match status" value="1"/>
</dbReference>
<dbReference type="SUPFAM" id="SSF88946">
    <property type="entry name" value="Sigma2 domain of RNA polymerase sigma factors"/>
    <property type="match status" value="1"/>
</dbReference>
<feature type="coiled-coil region" evidence="5">
    <location>
        <begin position="252"/>
        <end position="356"/>
    </location>
</feature>
<dbReference type="GO" id="GO:0016987">
    <property type="term" value="F:sigma factor activity"/>
    <property type="evidence" value="ECO:0007669"/>
    <property type="project" value="UniProtKB-KW"/>
</dbReference>
<dbReference type="Pfam" id="PF04542">
    <property type="entry name" value="Sigma70_r2"/>
    <property type="match status" value="1"/>
</dbReference>
<dbReference type="InterPro" id="IPR000792">
    <property type="entry name" value="Tscrpt_reg_LuxR_C"/>
</dbReference>
<keyword evidence="5" id="KW-0175">Coiled coil</keyword>
<feature type="domain" description="RNA polymerase sigma-70 region 2" evidence="7">
    <location>
        <begin position="5"/>
        <end position="52"/>
    </location>
</feature>
<organism evidence="8 9">
    <name type="scientific">Anoxybacteroides rupiense</name>
    <dbReference type="NCBI Taxonomy" id="311460"/>
    <lineage>
        <taxon>Bacteria</taxon>
        <taxon>Bacillati</taxon>
        <taxon>Bacillota</taxon>
        <taxon>Bacilli</taxon>
        <taxon>Bacillales</taxon>
        <taxon>Anoxybacillaceae</taxon>
        <taxon>Anoxybacteroides</taxon>
    </lineage>
</organism>
<dbReference type="NCBIfam" id="TIGR02937">
    <property type="entry name" value="sigma70-ECF"/>
    <property type="match status" value="1"/>
</dbReference>
<dbReference type="InterPro" id="IPR007627">
    <property type="entry name" value="RNA_pol_sigma70_r2"/>
</dbReference>
<keyword evidence="1" id="KW-0805">Transcription regulation</keyword>
<evidence type="ECO:0000259" key="7">
    <source>
        <dbReference type="Pfam" id="PF04542"/>
    </source>
</evidence>